<dbReference type="OMA" id="CATSKYE"/>
<evidence type="ECO:0000256" key="1">
    <source>
        <dbReference type="ARBA" id="ARBA00022801"/>
    </source>
</evidence>
<feature type="chain" id="PRO_5001571040" description="GH18 domain-containing protein" evidence="3">
    <location>
        <begin position="26"/>
        <end position="166"/>
    </location>
</feature>
<proteinExistence type="predicted"/>
<protein>
    <recommendedName>
        <fullName evidence="5">GH18 domain-containing protein</fullName>
    </recommendedName>
</protein>
<organism evidence="4">
    <name type="scientific">Eucalyptus grandis</name>
    <name type="common">Flooded gum</name>
    <dbReference type="NCBI Taxonomy" id="71139"/>
    <lineage>
        <taxon>Eukaryota</taxon>
        <taxon>Viridiplantae</taxon>
        <taxon>Streptophyta</taxon>
        <taxon>Embryophyta</taxon>
        <taxon>Tracheophyta</taxon>
        <taxon>Spermatophyta</taxon>
        <taxon>Magnoliopsida</taxon>
        <taxon>eudicotyledons</taxon>
        <taxon>Gunneridae</taxon>
        <taxon>Pentapetalae</taxon>
        <taxon>rosids</taxon>
        <taxon>malvids</taxon>
        <taxon>Myrtales</taxon>
        <taxon>Myrtaceae</taxon>
        <taxon>Myrtoideae</taxon>
        <taxon>Eucalypteae</taxon>
        <taxon>Eucalyptus</taxon>
    </lineage>
</organism>
<dbReference type="SUPFAM" id="SSF51445">
    <property type="entry name" value="(Trans)glycosidases"/>
    <property type="match status" value="2"/>
</dbReference>
<dbReference type="STRING" id="71139.A0A059DIH7"/>
<feature type="signal peptide" evidence="3">
    <location>
        <begin position="1"/>
        <end position="25"/>
    </location>
</feature>
<reference evidence="4" key="1">
    <citation type="submission" date="2013-07" db="EMBL/GenBank/DDBJ databases">
        <title>The genome of Eucalyptus grandis.</title>
        <authorList>
            <person name="Schmutz J."/>
            <person name="Hayes R."/>
            <person name="Myburg A."/>
            <person name="Tuskan G."/>
            <person name="Grattapaglia D."/>
            <person name="Rokhsar D.S."/>
        </authorList>
    </citation>
    <scope>NUCLEOTIDE SEQUENCE</scope>
    <source>
        <tissue evidence="4">Leaf extractions</tissue>
    </source>
</reference>
<keyword evidence="2" id="KW-0326">Glycosidase</keyword>
<gene>
    <name evidence="4" type="ORF">EUGRSUZ_A02678</name>
</gene>
<dbReference type="PANTHER" id="PTHR45708">
    <property type="entry name" value="ENDOCHITINASE"/>
    <property type="match status" value="1"/>
</dbReference>
<dbReference type="InterPro" id="IPR017853">
    <property type="entry name" value="GH"/>
</dbReference>
<accession>A0A059DIH7</accession>
<keyword evidence="3" id="KW-0732">Signal</keyword>
<dbReference type="AlphaFoldDB" id="A0A059DIH7"/>
<sequence>MASKFSVSLAFLCLDMLILAMGTDASGVTIYWGQNENEGTLPDTCATSKYEFVNIPFLAVFGKGQTHVINLTSHCNPSVNGCTKLSPDIICTWLQPGNALKTGLFDYVWVQIYNNCSAGGSFIPAANLTSKVLPNLKGSKEYSGIMLWPKYHGDLSDYSASIKGHV</sequence>
<evidence type="ECO:0000256" key="2">
    <source>
        <dbReference type="ARBA" id="ARBA00023295"/>
    </source>
</evidence>
<dbReference type="PANTHER" id="PTHR45708:SF49">
    <property type="entry name" value="ENDOCHITINASE"/>
    <property type="match status" value="1"/>
</dbReference>
<evidence type="ECO:0008006" key="5">
    <source>
        <dbReference type="Google" id="ProtNLM"/>
    </source>
</evidence>
<dbReference type="InParanoid" id="A0A059DIH7"/>
<keyword evidence="1" id="KW-0378">Hydrolase</keyword>
<dbReference type="Gene3D" id="3.20.20.80">
    <property type="entry name" value="Glycosidases"/>
    <property type="match status" value="1"/>
</dbReference>
<name>A0A059DIH7_EUCGR</name>
<dbReference type="GO" id="GO:0016798">
    <property type="term" value="F:hydrolase activity, acting on glycosyl bonds"/>
    <property type="evidence" value="ECO:0007669"/>
    <property type="project" value="UniProtKB-KW"/>
</dbReference>
<dbReference type="EMBL" id="KK198753">
    <property type="protein sequence ID" value="KCW90573.1"/>
    <property type="molecule type" value="Genomic_DNA"/>
</dbReference>
<dbReference type="Gramene" id="KCW90573">
    <property type="protein sequence ID" value="KCW90573"/>
    <property type="gene ID" value="EUGRSUZ_A02678"/>
</dbReference>
<evidence type="ECO:0000256" key="3">
    <source>
        <dbReference type="SAM" id="SignalP"/>
    </source>
</evidence>
<evidence type="ECO:0000313" key="4">
    <source>
        <dbReference type="EMBL" id="KCW90573.1"/>
    </source>
</evidence>
<dbReference type="InterPro" id="IPR050542">
    <property type="entry name" value="Glycosyl_Hydrlase18_Chitinase"/>
</dbReference>